<evidence type="ECO:0000256" key="13">
    <source>
        <dbReference type="ARBA" id="ARBA00022993"/>
    </source>
</evidence>
<gene>
    <name evidence="16" type="primary">coaX</name>
    <name evidence="17" type="ORF">AAH949_03385</name>
</gene>
<comment type="catalytic activity">
    <reaction evidence="1 16">
        <text>(R)-pantothenate + ATP = (R)-4'-phosphopantothenate + ADP + H(+)</text>
        <dbReference type="Rhea" id="RHEA:16373"/>
        <dbReference type="ChEBI" id="CHEBI:10986"/>
        <dbReference type="ChEBI" id="CHEBI:15378"/>
        <dbReference type="ChEBI" id="CHEBI:29032"/>
        <dbReference type="ChEBI" id="CHEBI:30616"/>
        <dbReference type="ChEBI" id="CHEBI:456216"/>
        <dbReference type="EC" id="2.7.1.33"/>
    </reaction>
</comment>
<keyword evidence="8 16" id="KW-0808">Transferase</keyword>
<keyword evidence="12 16" id="KW-0630">Potassium</keyword>
<feature type="binding site" evidence="16">
    <location>
        <position position="93"/>
    </location>
    <ligand>
        <name>ATP</name>
        <dbReference type="ChEBI" id="CHEBI:30616"/>
    </ligand>
</feature>
<dbReference type="Pfam" id="PF03309">
    <property type="entry name" value="Pan_kinase"/>
    <property type="match status" value="1"/>
</dbReference>
<evidence type="ECO:0000256" key="4">
    <source>
        <dbReference type="ARBA" id="ARBA00005225"/>
    </source>
</evidence>
<name>A0AAU7EA52_9BACT</name>
<evidence type="ECO:0000256" key="3">
    <source>
        <dbReference type="ARBA" id="ARBA00004496"/>
    </source>
</evidence>
<keyword evidence="11 16" id="KW-0067">ATP-binding</keyword>
<organism evidence="17">
    <name type="scientific">Campylobacter sp. CCS1377</name>
    <dbReference type="NCBI Taxonomy" id="3158229"/>
    <lineage>
        <taxon>Bacteria</taxon>
        <taxon>Pseudomonadati</taxon>
        <taxon>Campylobacterota</taxon>
        <taxon>Epsilonproteobacteria</taxon>
        <taxon>Campylobacterales</taxon>
        <taxon>Campylobacteraceae</taxon>
        <taxon>Campylobacter</taxon>
    </lineage>
</organism>
<comment type="pathway">
    <text evidence="4 16">Cofactor biosynthesis; coenzyme A biosynthesis; CoA from (R)-pantothenate: step 1/5.</text>
</comment>
<comment type="subunit">
    <text evidence="5 16">Homodimer.</text>
</comment>
<evidence type="ECO:0000256" key="7">
    <source>
        <dbReference type="ARBA" id="ARBA00022490"/>
    </source>
</evidence>
<keyword evidence="9 16" id="KW-0547">Nucleotide-binding</keyword>
<accession>A0AAU7EA52</accession>
<dbReference type="PANTHER" id="PTHR34265">
    <property type="entry name" value="TYPE III PANTOTHENATE KINASE"/>
    <property type="match status" value="1"/>
</dbReference>
<evidence type="ECO:0000256" key="2">
    <source>
        <dbReference type="ARBA" id="ARBA00001958"/>
    </source>
</evidence>
<keyword evidence="10 16" id="KW-0418">Kinase</keyword>
<feature type="active site" description="Proton acceptor" evidence="16">
    <location>
        <position position="75"/>
    </location>
</feature>
<feature type="binding site" evidence="16">
    <location>
        <begin position="5"/>
        <end position="12"/>
    </location>
    <ligand>
        <name>ATP</name>
        <dbReference type="ChEBI" id="CHEBI:30616"/>
    </ligand>
</feature>
<comment type="subcellular location">
    <subcellularLocation>
        <location evidence="3 16">Cytoplasm</location>
    </subcellularLocation>
</comment>
<comment type="function">
    <text evidence="16">Catalyzes the phosphorylation of pantothenate (Pan), the first step in CoA biosynthesis.</text>
</comment>
<evidence type="ECO:0000256" key="11">
    <source>
        <dbReference type="ARBA" id="ARBA00022840"/>
    </source>
</evidence>
<evidence type="ECO:0000256" key="9">
    <source>
        <dbReference type="ARBA" id="ARBA00022741"/>
    </source>
</evidence>
<dbReference type="InterPro" id="IPR043129">
    <property type="entry name" value="ATPase_NBD"/>
</dbReference>
<dbReference type="GO" id="GO:0046872">
    <property type="term" value="F:metal ion binding"/>
    <property type="evidence" value="ECO:0007669"/>
    <property type="project" value="UniProtKB-KW"/>
</dbReference>
<comment type="cofactor">
    <cofactor evidence="2">
        <name>K(+)</name>
        <dbReference type="ChEBI" id="CHEBI:29103"/>
    </cofactor>
</comment>
<dbReference type="NCBIfam" id="TIGR00671">
    <property type="entry name" value="baf"/>
    <property type="match status" value="1"/>
</dbReference>
<dbReference type="GO" id="GO:0005737">
    <property type="term" value="C:cytoplasm"/>
    <property type="evidence" value="ECO:0007669"/>
    <property type="project" value="UniProtKB-SubCell"/>
</dbReference>
<dbReference type="EMBL" id="CP155620">
    <property type="protein sequence ID" value="XBJ29886.1"/>
    <property type="molecule type" value="Genomic_DNA"/>
</dbReference>
<dbReference type="SUPFAM" id="SSF53067">
    <property type="entry name" value="Actin-like ATPase domain"/>
    <property type="match status" value="2"/>
</dbReference>
<evidence type="ECO:0000256" key="16">
    <source>
        <dbReference type="HAMAP-Rule" id="MF_01274"/>
    </source>
</evidence>
<dbReference type="GO" id="GO:0004594">
    <property type="term" value="F:pantothenate kinase activity"/>
    <property type="evidence" value="ECO:0007669"/>
    <property type="project" value="UniProtKB-UniRule"/>
</dbReference>
<comment type="similarity">
    <text evidence="14 16">Belongs to the type III pantothenate kinase family.</text>
</comment>
<dbReference type="CDD" id="cd24015">
    <property type="entry name" value="ASKHA_NBD_PanK-III"/>
    <property type="match status" value="1"/>
</dbReference>
<protein>
    <recommendedName>
        <fullName evidence="15 16">Type III pantothenate kinase</fullName>
        <ecNumber evidence="6 16">2.7.1.33</ecNumber>
    </recommendedName>
    <alternativeName>
        <fullName evidence="16">PanK-III</fullName>
    </alternativeName>
    <alternativeName>
        <fullName evidence="16">Pantothenic acid kinase</fullName>
    </alternativeName>
</protein>
<dbReference type="AlphaFoldDB" id="A0AAU7EA52"/>
<evidence type="ECO:0000256" key="15">
    <source>
        <dbReference type="ARBA" id="ARBA00040883"/>
    </source>
</evidence>
<feature type="binding site" evidence="16">
    <location>
        <begin position="73"/>
        <end position="76"/>
    </location>
    <ligand>
        <name>substrate</name>
    </ligand>
</feature>
<keyword evidence="7 16" id="KW-0963">Cytoplasm</keyword>
<evidence type="ECO:0000256" key="14">
    <source>
        <dbReference type="ARBA" id="ARBA00038036"/>
    </source>
</evidence>
<dbReference type="GO" id="GO:0005524">
    <property type="term" value="F:ATP binding"/>
    <property type="evidence" value="ECO:0007669"/>
    <property type="project" value="UniProtKB-UniRule"/>
</dbReference>
<dbReference type="NCBIfam" id="NF009872">
    <property type="entry name" value="PRK13333.1"/>
    <property type="match status" value="1"/>
</dbReference>
<evidence type="ECO:0000256" key="1">
    <source>
        <dbReference type="ARBA" id="ARBA00001206"/>
    </source>
</evidence>
<feature type="binding site" evidence="16">
    <location>
        <position position="90"/>
    </location>
    <ligand>
        <name>K(+)</name>
        <dbReference type="ChEBI" id="CHEBI:29103"/>
    </ligand>
</feature>
<dbReference type="InterPro" id="IPR004619">
    <property type="entry name" value="Type_III_PanK"/>
</dbReference>
<dbReference type="PANTHER" id="PTHR34265:SF1">
    <property type="entry name" value="TYPE III PANTOTHENATE KINASE"/>
    <property type="match status" value="1"/>
</dbReference>
<keyword evidence="16" id="KW-0479">Metal-binding</keyword>
<evidence type="ECO:0000256" key="5">
    <source>
        <dbReference type="ARBA" id="ARBA00011738"/>
    </source>
</evidence>
<dbReference type="RefSeq" id="WP_134239247.1">
    <property type="nucleotide sequence ID" value="NZ_CP155620.1"/>
</dbReference>
<evidence type="ECO:0000256" key="10">
    <source>
        <dbReference type="ARBA" id="ARBA00022777"/>
    </source>
</evidence>
<evidence type="ECO:0000256" key="6">
    <source>
        <dbReference type="ARBA" id="ARBA00012102"/>
    </source>
</evidence>
<evidence type="ECO:0000256" key="8">
    <source>
        <dbReference type="ARBA" id="ARBA00022679"/>
    </source>
</evidence>
<dbReference type="EC" id="2.7.1.33" evidence="6 16"/>
<sequence>MILCDVGNSNANFLDGYKYSTISVQQFLNHKDDEKNFFYINVNESLKDFLNAKNNFINLEPYFKFDTIYQGLGIDRIAACYTIKDGVVVDAGSAITVDIMSNSVHLGGFILPGIANYKKIFAHISPRLKCEFNTQLSLDAFPQRTIDALSYGVFKSIHLSIKDAAKNEKLYFTGGDGQFLANFFEHAIYDKLLIFRGMQKVIKENPQLHSYF</sequence>
<reference evidence="17" key="1">
    <citation type="submission" date="2024-05" db="EMBL/GenBank/DDBJ databases">
        <title>Campylobacter coli isolated from environmental waters in Slovenia.</title>
        <authorList>
            <person name="Zautner A.E."/>
            <person name="Bunk B."/>
            <person name="Riedel T."/>
            <person name="Sproeer C."/>
        </authorList>
    </citation>
    <scope>NUCLEOTIDE SEQUENCE</scope>
    <source>
        <strain evidence="17">CCS1377</strain>
    </source>
</reference>
<feature type="binding site" evidence="16">
    <location>
        <position position="145"/>
    </location>
    <ligand>
        <name>substrate</name>
    </ligand>
</feature>
<proteinExistence type="inferred from homology"/>
<dbReference type="HAMAP" id="MF_01274">
    <property type="entry name" value="Pantothen_kinase_3"/>
    <property type="match status" value="1"/>
</dbReference>
<feature type="binding site" evidence="16">
    <location>
        <position position="69"/>
    </location>
    <ligand>
        <name>substrate</name>
    </ligand>
</feature>
<dbReference type="Gene3D" id="3.30.420.40">
    <property type="match status" value="2"/>
</dbReference>
<dbReference type="GO" id="GO:0015937">
    <property type="term" value="P:coenzyme A biosynthetic process"/>
    <property type="evidence" value="ECO:0007669"/>
    <property type="project" value="UniProtKB-UniRule"/>
</dbReference>
<evidence type="ECO:0000313" key="17">
    <source>
        <dbReference type="EMBL" id="XBJ29886.1"/>
    </source>
</evidence>
<comment type="cofactor">
    <cofactor evidence="16">
        <name>NH4(+)</name>
        <dbReference type="ChEBI" id="CHEBI:28938"/>
    </cofactor>
    <cofactor evidence="16">
        <name>K(+)</name>
        <dbReference type="ChEBI" id="CHEBI:29103"/>
    </cofactor>
    <text evidence="16">A monovalent cation. Ammonium or potassium.</text>
</comment>
<keyword evidence="13 16" id="KW-0173">Coenzyme A biosynthesis</keyword>
<evidence type="ECO:0000256" key="12">
    <source>
        <dbReference type="ARBA" id="ARBA00022958"/>
    </source>
</evidence>